<evidence type="ECO:0000259" key="9">
    <source>
        <dbReference type="PROSITE" id="PS51755"/>
    </source>
</evidence>
<dbReference type="Gene3D" id="3.40.50.300">
    <property type="entry name" value="P-loop containing nucleotide triphosphate hydrolases"/>
    <property type="match status" value="1"/>
</dbReference>
<dbReference type="CDD" id="cd15831">
    <property type="entry name" value="BTAD"/>
    <property type="match status" value="1"/>
</dbReference>
<dbReference type="InterPro" id="IPR042197">
    <property type="entry name" value="Apaf_helical"/>
</dbReference>
<dbReference type="InterPro" id="IPR036388">
    <property type="entry name" value="WH-like_DNA-bd_sf"/>
</dbReference>
<proteinExistence type="inferred from homology"/>
<feature type="DNA-binding region" description="OmpR/PhoB-type" evidence="7">
    <location>
        <begin position="1"/>
        <end position="70"/>
    </location>
</feature>
<sequence length="676" mass="73822">MAEKPKTILATLLLAGDRVVSDTHLREVTWGPTPPATVGQQLYTYISRLRKLLSPGATILRRRPGYRLVLTDATLDHAEFEHLAGLGYDALKARRHTAAAEHLAAALDLWRGPVLSGVTEHLARVELPRLEEARMAALEGRIAADLALGRHDALVTELVGLVEAHPLRERLRAQLMTALYRAGRQADALAEYQRGREILAEELGIDPSSALKDVFQSILSGDPGLTSPVAAQEIRVQSRPQVRPAMLPPCVADFTGREPQLRELSELLRGDRGGAAPVVVTGTAGVGKSALAVQAGHMCLDAFPDGQLYADLGGPQDDPRDPYDVLEWFLQALCEPGIPIPVTLEARTQLYRSVLAERRVLVVLDNAHYEHQVRPLLPGTAGSRVIVTTRSRFTALEGARSLDVDVFERSEALTLLCRVVGPGRVAAEQEVADSLVARCGRLPIAVRVVAGRLAAKPHWTLAEMARRLADGDRRPLDELRLADIDIRSALRSSHLRLTARARSALGRLALLHTPEIPAWLAAVVLETDESQAEDLLETLVDARLLEVRDTGRTGRLRCRMSPVVRMFAYEYAEAEIGTAERRSTVDRALTAWLLRARAAVSALTDGRQATAAGALWFETERHGLVAAFRQADTEGHVTTARSLARALTELARLNGTMPDRTAPRHRAPSAQTLTRV</sequence>
<comment type="similarity">
    <text evidence="1">Belongs to the AfsR/DnrI/RedD regulatory family.</text>
</comment>
<dbReference type="GO" id="GO:0043531">
    <property type="term" value="F:ADP binding"/>
    <property type="evidence" value="ECO:0007669"/>
    <property type="project" value="InterPro"/>
</dbReference>
<dbReference type="SUPFAM" id="SSF46894">
    <property type="entry name" value="C-terminal effector domain of the bipartite response regulators"/>
    <property type="match status" value="1"/>
</dbReference>
<dbReference type="AlphaFoldDB" id="A0A2R3ZQ01"/>
<dbReference type="InterPro" id="IPR051677">
    <property type="entry name" value="AfsR-DnrI-RedD_regulator"/>
</dbReference>
<dbReference type="SUPFAM" id="SSF48452">
    <property type="entry name" value="TPR-like"/>
    <property type="match status" value="1"/>
</dbReference>
<evidence type="ECO:0000256" key="4">
    <source>
        <dbReference type="ARBA" id="ARBA00023015"/>
    </source>
</evidence>
<organism evidence="10">
    <name type="scientific">Streptomyces sp. FXJ1.235</name>
    <dbReference type="NCBI Taxonomy" id="1454112"/>
    <lineage>
        <taxon>Bacteria</taxon>
        <taxon>Bacillati</taxon>
        <taxon>Actinomycetota</taxon>
        <taxon>Actinomycetes</taxon>
        <taxon>Kitasatosporales</taxon>
        <taxon>Streptomycetaceae</taxon>
        <taxon>Streptomyces</taxon>
    </lineage>
</organism>
<dbReference type="InterPro" id="IPR016032">
    <property type="entry name" value="Sig_transdc_resp-reg_C-effctor"/>
</dbReference>
<dbReference type="PANTHER" id="PTHR35807:SF1">
    <property type="entry name" value="TRANSCRIPTIONAL REGULATOR REDD"/>
    <property type="match status" value="1"/>
</dbReference>
<protein>
    <submittedName>
        <fullName evidence="10">SARP family transcriptional regulator</fullName>
    </submittedName>
</protein>
<keyword evidence="5 7" id="KW-0238">DNA-binding</keyword>
<feature type="region of interest" description="Disordered" evidence="8">
    <location>
        <begin position="655"/>
        <end position="676"/>
    </location>
</feature>
<dbReference type="InterPro" id="IPR005158">
    <property type="entry name" value="BTAD"/>
</dbReference>
<dbReference type="InterPro" id="IPR027417">
    <property type="entry name" value="P-loop_NTPase"/>
</dbReference>
<evidence type="ECO:0000256" key="5">
    <source>
        <dbReference type="ARBA" id="ARBA00023125"/>
    </source>
</evidence>
<dbReference type="Pfam" id="PF03704">
    <property type="entry name" value="BTAD"/>
    <property type="match status" value="1"/>
</dbReference>
<dbReference type="InterPro" id="IPR001867">
    <property type="entry name" value="OmpR/PhoB-type_DNA-bd"/>
</dbReference>
<dbReference type="SMART" id="SM00862">
    <property type="entry name" value="Trans_reg_C"/>
    <property type="match status" value="1"/>
</dbReference>
<name>A0A2R3ZQ01_9ACTN</name>
<accession>A0A2R3ZQ01</accession>
<dbReference type="Pfam" id="PF00931">
    <property type="entry name" value="NB-ARC"/>
    <property type="match status" value="1"/>
</dbReference>
<keyword evidence="4" id="KW-0805">Transcription regulation</keyword>
<dbReference type="GO" id="GO:0006355">
    <property type="term" value="P:regulation of DNA-templated transcription"/>
    <property type="evidence" value="ECO:0007669"/>
    <property type="project" value="InterPro"/>
</dbReference>
<reference evidence="10" key="1">
    <citation type="journal article" date="2018" name="Mar. Drugs">
        <title>Identification and Characterization of Mycemycin Biosynthetic Gene Clusters in Streptomyces olivaceus FXJ8.012 and Streptomyces sp. FXJ1.235.</title>
        <authorList>
            <person name="Song F."/>
            <person name="Liu N."/>
            <person name="Liu M."/>
            <person name="Chen Y."/>
            <person name="Huang Y."/>
        </authorList>
    </citation>
    <scope>NUCLEOTIDE SEQUENCE</scope>
    <source>
        <strain evidence="10">FXJ1.235</strain>
    </source>
</reference>
<evidence type="ECO:0000256" key="7">
    <source>
        <dbReference type="PROSITE-ProRule" id="PRU01091"/>
    </source>
</evidence>
<evidence type="ECO:0000256" key="2">
    <source>
        <dbReference type="ARBA" id="ARBA00022737"/>
    </source>
</evidence>
<dbReference type="SUPFAM" id="SSF52540">
    <property type="entry name" value="P-loop containing nucleoside triphosphate hydrolases"/>
    <property type="match status" value="1"/>
</dbReference>
<gene>
    <name evidence="10" type="primary">myeR3</name>
</gene>
<evidence type="ECO:0000313" key="10">
    <source>
        <dbReference type="EMBL" id="AVR52590.1"/>
    </source>
</evidence>
<dbReference type="PRINTS" id="PR00364">
    <property type="entry name" value="DISEASERSIST"/>
</dbReference>
<evidence type="ECO:0000256" key="3">
    <source>
        <dbReference type="ARBA" id="ARBA00023012"/>
    </source>
</evidence>
<feature type="domain" description="OmpR/PhoB-type" evidence="9">
    <location>
        <begin position="1"/>
        <end position="70"/>
    </location>
</feature>
<dbReference type="Gene3D" id="1.10.8.430">
    <property type="entry name" value="Helical domain of apoptotic protease-activating factors"/>
    <property type="match status" value="1"/>
</dbReference>
<keyword evidence="2" id="KW-0677">Repeat</keyword>
<dbReference type="EMBL" id="MG837054">
    <property type="protein sequence ID" value="AVR52590.1"/>
    <property type="molecule type" value="Genomic_DNA"/>
</dbReference>
<evidence type="ECO:0000256" key="8">
    <source>
        <dbReference type="SAM" id="MobiDB-lite"/>
    </source>
</evidence>
<dbReference type="Gene3D" id="1.25.40.10">
    <property type="entry name" value="Tetratricopeptide repeat domain"/>
    <property type="match status" value="1"/>
</dbReference>
<dbReference type="GO" id="GO:0003677">
    <property type="term" value="F:DNA binding"/>
    <property type="evidence" value="ECO:0007669"/>
    <property type="project" value="UniProtKB-UniRule"/>
</dbReference>
<dbReference type="InterPro" id="IPR002182">
    <property type="entry name" value="NB-ARC"/>
</dbReference>
<dbReference type="PANTHER" id="PTHR35807">
    <property type="entry name" value="TRANSCRIPTIONAL REGULATOR REDD-RELATED"/>
    <property type="match status" value="1"/>
</dbReference>
<keyword evidence="6" id="KW-0804">Transcription</keyword>
<dbReference type="InterPro" id="IPR011990">
    <property type="entry name" value="TPR-like_helical_dom_sf"/>
</dbReference>
<dbReference type="GO" id="GO:0000160">
    <property type="term" value="P:phosphorelay signal transduction system"/>
    <property type="evidence" value="ECO:0007669"/>
    <property type="project" value="UniProtKB-KW"/>
</dbReference>
<evidence type="ECO:0000256" key="6">
    <source>
        <dbReference type="ARBA" id="ARBA00023163"/>
    </source>
</evidence>
<evidence type="ECO:0000256" key="1">
    <source>
        <dbReference type="ARBA" id="ARBA00005820"/>
    </source>
</evidence>
<dbReference type="SMART" id="SM01043">
    <property type="entry name" value="BTAD"/>
    <property type="match status" value="1"/>
</dbReference>
<dbReference type="Gene3D" id="1.10.10.10">
    <property type="entry name" value="Winged helix-like DNA-binding domain superfamily/Winged helix DNA-binding domain"/>
    <property type="match status" value="1"/>
</dbReference>
<dbReference type="PROSITE" id="PS51755">
    <property type="entry name" value="OMPR_PHOB"/>
    <property type="match status" value="1"/>
</dbReference>
<keyword evidence="3" id="KW-0902">Two-component regulatory system</keyword>